<dbReference type="EMBL" id="CP047423">
    <property type="protein sequence ID" value="QPD02811.1"/>
    <property type="molecule type" value="Genomic_DNA"/>
</dbReference>
<evidence type="ECO:0000313" key="2">
    <source>
        <dbReference type="Proteomes" id="UP000593737"/>
    </source>
</evidence>
<evidence type="ECO:0000313" key="1">
    <source>
        <dbReference type="EMBL" id="QPD02811.1"/>
    </source>
</evidence>
<name>A0A7S8FBU2_9BACT</name>
<gene>
    <name evidence="1" type="ORF">Nkreftii_000585</name>
</gene>
<sequence>MEQSEVPDRHFKFLVFGIEKKGLTLPKQPIQTPHYTLTFEYFQTARTFHEFDGVILFQGIFEQFEWRPGVMGSYLHHSCAQDELDKRNKEAALLRKKGGVLCFLLTDEFVDRNDKGGNFRHSDLTKHHLNYYNFQRINFSVRDTHLTVKVDDFMKFLERYGAASSYFRNFNDDLDCRIIAECGGKMTGMVLHKHDYFLPTLVPDNRLEVITEYFSVLADSLVSSWTKLFQVLPEWIDTFLFDEEKGLNSERKTLAARMKGIDDRIECLKGYKSILALSHQELVDSVINVFRDGFGIAVDPTDQLREDFKLLDSNKKPFLLCEVKSTNRGVAREHVNQADSHRERSGFNPDFPSLLIINTAVKKARSVDEKDQEIAREQVQHARRNNILIIRTVDLLFLLRRYLAKTISRDEVVKILTTNSGWLRVNQSKWLVLTGDECEPSS</sequence>
<organism evidence="1 2">
    <name type="scientific">Candidatus Nitrospira kreftii</name>
    <dbReference type="NCBI Taxonomy" id="2652173"/>
    <lineage>
        <taxon>Bacteria</taxon>
        <taxon>Pseudomonadati</taxon>
        <taxon>Nitrospirota</taxon>
        <taxon>Nitrospiria</taxon>
        <taxon>Nitrospirales</taxon>
        <taxon>Nitrospiraceae</taxon>
        <taxon>Nitrospira</taxon>
    </lineage>
</organism>
<protein>
    <submittedName>
        <fullName evidence="1">Uncharacterized protein</fullName>
    </submittedName>
</protein>
<accession>A0A7S8FBU2</accession>
<dbReference type="AlphaFoldDB" id="A0A7S8FBU2"/>
<proteinExistence type="predicted"/>
<dbReference type="Proteomes" id="UP000593737">
    <property type="component" value="Chromosome"/>
</dbReference>
<dbReference type="KEGG" id="nkf:Nkreftii_000585"/>
<reference evidence="1 2" key="1">
    <citation type="journal article" date="2020" name="ISME J.">
        <title>Enrichment and physiological characterization of a novel comammox Nitrospira indicates ammonium inhibition of complete nitrification.</title>
        <authorList>
            <person name="Sakoula D."/>
            <person name="Koch H."/>
            <person name="Frank J."/>
            <person name="Jetten M.S.M."/>
            <person name="van Kessel M.A.H.J."/>
            <person name="Lucker S."/>
        </authorList>
    </citation>
    <scope>NUCLEOTIDE SEQUENCE [LARGE SCALE GENOMIC DNA]</scope>
    <source>
        <strain evidence="1">Comreactor17</strain>
    </source>
</reference>